<dbReference type="EMBL" id="AWSO01000275">
    <property type="protein sequence ID" value="ESK92589.1"/>
    <property type="molecule type" value="Genomic_DNA"/>
</dbReference>
<sequence>MVLRTWCYGLLCSHPPHSVSLLNHKYFLDSDENKVYPFFDSSSAVIDLKGPFFIYAELEGTENNGFSDSFSPSVLNLANLHYARFRRNRYELLVHISFFLAWLSLSKGDEYFERSITFEARTALRNNGPLSCTNPDGAGVAALALSIHTHIACYPFDNHSKSDPI</sequence>
<accession>V2YLK8</accession>
<dbReference type="AlphaFoldDB" id="V2YLK8"/>
<comment type="caution">
    <text evidence="1">The sequence shown here is derived from an EMBL/GenBank/DDBJ whole genome shotgun (WGS) entry which is preliminary data.</text>
</comment>
<dbReference type="HOGENOM" id="CLU_1611209_0_0_1"/>
<keyword evidence="2" id="KW-1185">Reference proteome</keyword>
<evidence type="ECO:0000313" key="2">
    <source>
        <dbReference type="Proteomes" id="UP000017559"/>
    </source>
</evidence>
<organism evidence="1 2">
    <name type="scientific">Moniliophthora roreri (strain MCA 2997)</name>
    <name type="common">Cocoa frosty pod rot fungus</name>
    <name type="synonym">Crinipellis roreri</name>
    <dbReference type="NCBI Taxonomy" id="1381753"/>
    <lineage>
        <taxon>Eukaryota</taxon>
        <taxon>Fungi</taxon>
        <taxon>Dikarya</taxon>
        <taxon>Basidiomycota</taxon>
        <taxon>Agaricomycotina</taxon>
        <taxon>Agaricomycetes</taxon>
        <taxon>Agaricomycetidae</taxon>
        <taxon>Agaricales</taxon>
        <taxon>Marasmiineae</taxon>
        <taxon>Marasmiaceae</taxon>
        <taxon>Moniliophthora</taxon>
    </lineage>
</organism>
<proteinExistence type="predicted"/>
<protein>
    <submittedName>
        <fullName evidence="1">Uncharacterized protein</fullName>
    </submittedName>
</protein>
<gene>
    <name evidence="1" type="ORF">Moror_4388</name>
</gene>
<evidence type="ECO:0000313" key="1">
    <source>
        <dbReference type="EMBL" id="ESK92589.1"/>
    </source>
</evidence>
<name>V2YLK8_MONRO</name>
<reference evidence="1 2" key="1">
    <citation type="journal article" date="2014" name="BMC Genomics">
        <title>Genome and secretome analysis of the hemibiotrophic fungal pathogen, Moniliophthora roreri, which causes frosty pod rot disease of cacao: mechanisms of the biotrophic and necrotrophic phases.</title>
        <authorList>
            <person name="Meinhardt L.W."/>
            <person name="Costa G.G.L."/>
            <person name="Thomazella D.P.T."/>
            <person name="Teixeira P.J.P.L."/>
            <person name="Carazzolle M.F."/>
            <person name="Schuster S.C."/>
            <person name="Carlson J.E."/>
            <person name="Guiltinan M.J."/>
            <person name="Mieczkowski P."/>
            <person name="Farmer A."/>
            <person name="Ramaraj T."/>
            <person name="Crozier J."/>
            <person name="Davis R.E."/>
            <person name="Shao J."/>
            <person name="Melnick R.L."/>
            <person name="Pereira G.A.G."/>
            <person name="Bailey B.A."/>
        </authorList>
    </citation>
    <scope>NUCLEOTIDE SEQUENCE [LARGE SCALE GENOMIC DNA]</scope>
    <source>
        <strain evidence="1 2">MCA 2997</strain>
    </source>
</reference>
<dbReference type="KEGG" id="mrr:Moror_4388"/>
<dbReference type="Proteomes" id="UP000017559">
    <property type="component" value="Unassembled WGS sequence"/>
</dbReference>